<feature type="transmembrane region" description="Helical" evidence="1">
    <location>
        <begin position="61"/>
        <end position="86"/>
    </location>
</feature>
<keyword evidence="1" id="KW-0472">Membrane</keyword>
<proteinExistence type="predicted"/>
<keyword evidence="1" id="KW-1133">Transmembrane helix</keyword>
<evidence type="ECO:0000256" key="1">
    <source>
        <dbReference type="SAM" id="Phobius"/>
    </source>
</evidence>
<evidence type="ECO:0000313" key="4">
    <source>
        <dbReference type="WBParaSite" id="PgB01_g167_t02"/>
    </source>
</evidence>
<accession>A0A914ZDQ4</accession>
<sequence length="105" mass="12378">MDRIKRQFPVLSTIPMDILLGYSLLGILAIVVPYIFVWTYILPFAPPDAIIRRIFPSQYMALLILTLCFVATILFVGAFAVGLFVYEKYFKEEKRKREEEWRKVR</sequence>
<protein>
    <submittedName>
        <fullName evidence="3 4">Dolichol phosphate-mannose biosynthesis regulatory protein</fullName>
    </submittedName>
</protein>
<dbReference type="Proteomes" id="UP000887569">
    <property type="component" value="Unplaced"/>
</dbReference>
<reference evidence="3 4" key="1">
    <citation type="submission" date="2022-11" db="UniProtKB">
        <authorList>
            <consortium name="WormBaseParasite"/>
        </authorList>
    </citation>
    <scope>IDENTIFICATION</scope>
</reference>
<dbReference type="WBParaSite" id="PgB01_g167_t01">
    <property type="protein sequence ID" value="PgB01_g167_t01"/>
    <property type="gene ID" value="PgB01_g167"/>
</dbReference>
<dbReference type="WBParaSite" id="PgB01_g167_t02">
    <property type="protein sequence ID" value="PgB01_g167_t02"/>
    <property type="gene ID" value="PgB01_g167"/>
</dbReference>
<dbReference type="AlphaFoldDB" id="A0A914ZDQ4"/>
<evidence type="ECO:0000313" key="3">
    <source>
        <dbReference type="WBParaSite" id="PgB01_g167_t01"/>
    </source>
</evidence>
<keyword evidence="2" id="KW-1185">Reference proteome</keyword>
<dbReference type="WBParaSite" id="PgB01_g167_t03">
    <property type="protein sequence ID" value="PgB01_g167_t03"/>
    <property type="gene ID" value="PgB01_g167"/>
</dbReference>
<name>A0A914ZDQ4_PARUN</name>
<keyword evidence="1" id="KW-0812">Transmembrane</keyword>
<dbReference type="WBParaSite" id="PgB01_g167_t04">
    <property type="protein sequence ID" value="PgB01_g167_t04"/>
    <property type="gene ID" value="PgB01_g167"/>
</dbReference>
<organism evidence="2 4">
    <name type="scientific">Parascaris univalens</name>
    <name type="common">Nematode worm</name>
    <dbReference type="NCBI Taxonomy" id="6257"/>
    <lineage>
        <taxon>Eukaryota</taxon>
        <taxon>Metazoa</taxon>
        <taxon>Ecdysozoa</taxon>
        <taxon>Nematoda</taxon>
        <taxon>Chromadorea</taxon>
        <taxon>Rhabditida</taxon>
        <taxon>Spirurina</taxon>
        <taxon>Ascaridomorpha</taxon>
        <taxon>Ascaridoidea</taxon>
        <taxon>Ascarididae</taxon>
        <taxon>Parascaris</taxon>
    </lineage>
</organism>
<evidence type="ECO:0000313" key="2">
    <source>
        <dbReference type="Proteomes" id="UP000887569"/>
    </source>
</evidence>
<feature type="transmembrane region" description="Helical" evidence="1">
    <location>
        <begin position="20"/>
        <end position="41"/>
    </location>
</feature>